<evidence type="ECO:0000313" key="2">
    <source>
        <dbReference type="Proteomes" id="UP001558632"/>
    </source>
</evidence>
<comment type="caution">
    <text evidence="1">The sequence shown here is derived from an EMBL/GenBank/DDBJ whole genome shotgun (WGS) entry which is preliminary data.</text>
</comment>
<dbReference type="EMBL" id="JBEUSY010000451">
    <property type="protein sequence ID" value="KAL1232640.1"/>
    <property type="molecule type" value="Genomic_DNA"/>
</dbReference>
<protein>
    <submittedName>
        <fullName evidence="1">Small ribosomal subunit protein uS9m</fullName>
    </submittedName>
</protein>
<name>A0ABR3K8Z1_TRISP</name>
<accession>A0ABR3K8Z1</accession>
<reference evidence="1 2" key="1">
    <citation type="submission" date="2024-07" db="EMBL/GenBank/DDBJ databases">
        <title>Enhanced genomic and transcriptomic resources for Trichinella pseudospiralis and T. spiralis underpin the discovery of pronounced molecular differences between stages and species.</title>
        <authorList>
            <person name="Pasi K.K."/>
            <person name="La Rosa G."/>
            <person name="Gomez-Morales M.A."/>
            <person name="Tosini F."/>
            <person name="Sumanam S."/>
            <person name="Young N.D."/>
            <person name="Chang B.C."/>
            <person name="Robin G.B."/>
        </authorList>
    </citation>
    <scope>NUCLEOTIDE SEQUENCE [LARGE SCALE GENOMIC DNA]</scope>
    <source>
        <strain evidence="1">ISS534</strain>
    </source>
</reference>
<sequence length="186" mass="20705">MKGQLCLECITQTKAQRILQAMTNEKLNDDKPSQFLRRIERLLGCASQDVAGQPDRSTPIHHSRQKKLAARTSAASQAAWNVLNHYSRNSSNAKTNVFLSPSFRRRSPKVRPTLFMGVTTPALDANGRRVVRNSQPLSVHNRRLLIDNWAAVSLQSATASQKQQARPASNEPILQAIKGEIISARK</sequence>
<organism evidence="1 2">
    <name type="scientific">Trichinella spiralis</name>
    <name type="common">Trichina worm</name>
    <dbReference type="NCBI Taxonomy" id="6334"/>
    <lineage>
        <taxon>Eukaryota</taxon>
        <taxon>Metazoa</taxon>
        <taxon>Ecdysozoa</taxon>
        <taxon>Nematoda</taxon>
        <taxon>Enoplea</taxon>
        <taxon>Dorylaimia</taxon>
        <taxon>Trichinellida</taxon>
        <taxon>Trichinellidae</taxon>
        <taxon>Trichinella</taxon>
    </lineage>
</organism>
<keyword evidence="2" id="KW-1185">Reference proteome</keyword>
<evidence type="ECO:0000313" key="1">
    <source>
        <dbReference type="EMBL" id="KAL1232640.1"/>
    </source>
</evidence>
<gene>
    <name evidence="1" type="ORF">TSPI_02012</name>
</gene>
<proteinExistence type="predicted"/>
<dbReference type="Proteomes" id="UP001558632">
    <property type="component" value="Unassembled WGS sequence"/>
</dbReference>